<feature type="binding site" evidence="9">
    <location>
        <position position="240"/>
    </location>
    <ligand>
        <name>K(+)</name>
        <dbReference type="ChEBI" id="CHEBI:29103"/>
    </ligand>
</feature>
<feature type="active site" description="Proton acceptor" evidence="9">
    <location>
        <position position="244"/>
    </location>
</feature>
<evidence type="ECO:0000256" key="6">
    <source>
        <dbReference type="ARBA" id="ARBA00022842"/>
    </source>
</evidence>
<accession>A0A2R8BJS0</accession>
<evidence type="ECO:0000256" key="1">
    <source>
        <dbReference type="ARBA" id="ARBA00022679"/>
    </source>
</evidence>
<feature type="binding site" evidence="9">
    <location>
        <begin position="16"/>
        <end position="18"/>
    </location>
    <ligand>
        <name>substrate</name>
    </ligand>
</feature>
<dbReference type="AlphaFoldDB" id="A0A2R8BJS0"/>
<dbReference type="GO" id="GO:0019303">
    <property type="term" value="P:D-ribose catabolic process"/>
    <property type="evidence" value="ECO:0007669"/>
    <property type="project" value="UniProtKB-UniRule"/>
</dbReference>
<keyword evidence="2 9" id="KW-0479">Metal-binding</keyword>
<evidence type="ECO:0000256" key="8">
    <source>
        <dbReference type="ARBA" id="ARBA00023277"/>
    </source>
</evidence>
<feature type="binding site" evidence="9">
    <location>
        <position position="279"/>
    </location>
    <ligand>
        <name>K(+)</name>
        <dbReference type="ChEBI" id="CHEBI:29103"/>
    </ligand>
</feature>
<keyword evidence="5 9" id="KW-0067">ATP-binding</keyword>
<dbReference type="InterPro" id="IPR029056">
    <property type="entry name" value="Ribokinase-like"/>
</dbReference>
<dbReference type="GO" id="GO:0004747">
    <property type="term" value="F:ribokinase activity"/>
    <property type="evidence" value="ECO:0007669"/>
    <property type="project" value="UniProtKB-UniRule"/>
</dbReference>
<proteinExistence type="inferred from homology"/>
<dbReference type="InterPro" id="IPR011877">
    <property type="entry name" value="Ribokinase"/>
</dbReference>
<dbReference type="InterPro" id="IPR002139">
    <property type="entry name" value="Ribo/fructo_kinase"/>
</dbReference>
<evidence type="ECO:0000256" key="2">
    <source>
        <dbReference type="ARBA" id="ARBA00022723"/>
    </source>
</evidence>
<feature type="binding site" evidence="9">
    <location>
        <position position="274"/>
    </location>
    <ligand>
        <name>K(+)</name>
        <dbReference type="ChEBI" id="CHEBI:29103"/>
    </ligand>
</feature>
<feature type="binding site" evidence="9">
    <location>
        <begin position="211"/>
        <end position="216"/>
    </location>
    <ligand>
        <name>ATP</name>
        <dbReference type="ChEBI" id="CHEBI:30616"/>
    </ligand>
</feature>
<feature type="domain" description="Carbohydrate kinase PfkB" evidence="10">
    <location>
        <begin position="12"/>
        <end position="286"/>
    </location>
</feature>
<protein>
    <recommendedName>
        <fullName evidence="9">Ribokinase</fullName>
        <shortName evidence="9">RK</shortName>
        <ecNumber evidence="9">2.7.1.15</ecNumber>
    </recommendedName>
</protein>
<dbReference type="HAMAP" id="MF_01987">
    <property type="entry name" value="Ribokinase"/>
    <property type="match status" value="1"/>
</dbReference>
<feature type="binding site" evidence="9">
    <location>
        <position position="277"/>
    </location>
    <ligand>
        <name>K(+)</name>
        <dbReference type="ChEBI" id="CHEBI:29103"/>
    </ligand>
</feature>
<evidence type="ECO:0000256" key="4">
    <source>
        <dbReference type="ARBA" id="ARBA00022777"/>
    </source>
</evidence>
<dbReference type="Pfam" id="PF00294">
    <property type="entry name" value="PfkB"/>
    <property type="match status" value="1"/>
</dbReference>
<comment type="caution">
    <text evidence="9">Lacks conserved residue(s) required for the propagation of feature annotation.</text>
</comment>
<dbReference type="SUPFAM" id="SSF53613">
    <property type="entry name" value="Ribokinase-like"/>
    <property type="match status" value="1"/>
</dbReference>
<keyword evidence="3 9" id="KW-0547">Nucleotide-binding</keyword>
<dbReference type="EMBL" id="OMOQ01000002">
    <property type="protein sequence ID" value="SPH23563.1"/>
    <property type="molecule type" value="Genomic_DNA"/>
</dbReference>
<feature type="binding site" evidence="9">
    <location>
        <position position="185"/>
    </location>
    <ligand>
        <name>ATP</name>
        <dbReference type="ChEBI" id="CHEBI:30616"/>
    </ligand>
</feature>
<sequence>MSAGSGMTIFNLGSINIDHFYRVPHLPAPGETLAAHDYRVGLGGKGANQSAAAAKAGAKVIHIGAVGPEGGWAVDRLAGWGVDVRHVARLDTPTGHAIINIDPAGENAIVLYPGANWKLPLSLVEMALAEAGPADTLLLQNETAYQSEAAAWAREKGMRVIYSAAPFNVGAVRAVMENVTVLALNAVEAEQLSAAMGIGIEMLDLPEIVVTRGAEGAEWRSREGACAFAPPIQVQAVDTTGAGDTFAGYFAAVRDAGQTPGEALDLAGAAASLKVTRHGTADAIPTLEEVRSFRA</sequence>
<keyword evidence="8 9" id="KW-0119">Carbohydrate metabolism</keyword>
<dbReference type="GO" id="GO:0005524">
    <property type="term" value="F:ATP binding"/>
    <property type="evidence" value="ECO:0007669"/>
    <property type="project" value="UniProtKB-UniRule"/>
</dbReference>
<dbReference type="GO" id="GO:0046872">
    <property type="term" value="F:metal ion binding"/>
    <property type="evidence" value="ECO:0007669"/>
    <property type="project" value="UniProtKB-KW"/>
</dbReference>
<keyword evidence="4 9" id="KW-0418">Kinase</keyword>
<keyword evidence="9" id="KW-0963">Cytoplasm</keyword>
<evidence type="ECO:0000256" key="3">
    <source>
        <dbReference type="ARBA" id="ARBA00022741"/>
    </source>
</evidence>
<comment type="activity regulation">
    <text evidence="9">Activated by a monovalent cation that binds near, but not in, the active site. The most likely occupant of the site in vivo is potassium. Ion binding induces a conformational change that may alter substrate affinity.</text>
</comment>
<dbReference type="UniPathway" id="UPA00916">
    <property type="reaction ID" value="UER00889"/>
</dbReference>
<reference evidence="11 12" key="1">
    <citation type="submission" date="2018-03" db="EMBL/GenBank/DDBJ databases">
        <authorList>
            <person name="Keele B.F."/>
        </authorList>
    </citation>
    <scope>NUCLEOTIDE SEQUENCE [LARGE SCALE GENOMIC DNA]</scope>
    <source>
        <strain evidence="11 12">CECT 8626</strain>
    </source>
</reference>
<dbReference type="Gene3D" id="3.40.1190.20">
    <property type="match status" value="1"/>
</dbReference>
<feature type="binding site" evidence="9">
    <location>
        <position position="142"/>
    </location>
    <ligand>
        <name>substrate</name>
    </ligand>
</feature>
<comment type="similarity">
    <text evidence="9">Belongs to the carbohydrate kinase PfkB family. Ribokinase subfamily.</text>
</comment>
<keyword evidence="1 9" id="KW-0808">Transferase</keyword>
<organism evidence="11 12">
    <name type="scientific">Albidovulum aquaemixtae</name>
    <dbReference type="NCBI Taxonomy" id="1542388"/>
    <lineage>
        <taxon>Bacteria</taxon>
        <taxon>Pseudomonadati</taxon>
        <taxon>Pseudomonadota</taxon>
        <taxon>Alphaproteobacteria</taxon>
        <taxon>Rhodobacterales</taxon>
        <taxon>Paracoccaceae</taxon>
        <taxon>Albidovulum</taxon>
    </lineage>
</organism>
<dbReference type="EC" id="2.7.1.15" evidence="9"/>
<evidence type="ECO:0000259" key="10">
    <source>
        <dbReference type="Pfam" id="PF00294"/>
    </source>
</evidence>
<dbReference type="CDD" id="cd01174">
    <property type="entry name" value="ribokinase"/>
    <property type="match status" value="1"/>
</dbReference>
<feature type="binding site" evidence="9">
    <location>
        <position position="244"/>
    </location>
    <ligand>
        <name>substrate</name>
    </ligand>
</feature>
<dbReference type="InterPro" id="IPR011611">
    <property type="entry name" value="PfkB_dom"/>
</dbReference>
<dbReference type="PANTHER" id="PTHR10584:SF166">
    <property type="entry name" value="RIBOKINASE"/>
    <property type="match status" value="1"/>
</dbReference>
<dbReference type="PRINTS" id="PR00990">
    <property type="entry name" value="RIBOKINASE"/>
</dbReference>
<feature type="binding site" evidence="9">
    <location>
        <begin position="243"/>
        <end position="244"/>
    </location>
    <ligand>
        <name>ATP</name>
        <dbReference type="ChEBI" id="CHEBI:30616"/>
    </ligand>
</feature>
<evidence type="ECO:0000256" key="5">
    <source>
        <dbReference type="ARBA" id="ARBA00022840"/>
    </source>
</evidence>
<dbReference type="PANTHER" id="PTHR10584">
    <property type="entry name" value="SUGAR KINASE"/>
    <property type="match status" value="1"/>
</dbReference>
<feature type="binding site" evidence="9">
    <location>
        <begin position="44"/>
        <end position="48"/>
    </location>
    <ligand>
        <name>substrate</name>
    </ligand>
</feature>
<evidence type="ECO:0000313" key="12">
    <source>
        <dbReference type="Proteomes" id="UP000244924"/>
    </source>
</evidence>
<evidence type="ECO:0000256" key="7">
    <source>
        <dbReference type="ARBA" id="ARBA00022958"/>
    </source>
</evidence>
<comment type="cofactor">
    <cofactor evidence="9">
        <name>Mg(2+)</name>
        <dbReference type="ChEBI" id="CHEBI:18420"/>
    </cofactor>
    <text evidence="9">Requires a divalent cation, most likely magnesium in vivo, as an electrophilic catalyst to aid phosphoryl group transfer. It is the chelate of the metal and the nucleotide that is the actual substrate.</text>
</comment>
<comment type="pathway">
    <text evidence="9">Carbohydrate metabolism; D-ribose degradation; D-ribose 5-phosphate from beta-D-ribopyranose: step 2/2.</text>
</comment>
<keyword evidence="12" id="KW-1185">Reference proteome</keyword>
<comment type="function">
    <text evidence="9">Catalyzes the phosphorylation of ribose at O-5 in a reaction requiring ATP and magnesium. The resulting D-ribose-5-phosphate can then be used either for sythesis of nucleotides, histidine, and tryptophan, or as a component of the pentose phosphate pathway.</text>
</comment>
<evidence type="ECO:0000313" key="11">
    <source>
        <dbReference type="EMBL" id="SPH23563.1"/>
    </source>
</evidence>
<keyword evidence="6 9" id="KW-0460">Magnesium</keyword>
<name>A0A2R8BJS0_9RHOB</name>
<comment type="subunit">
    <text evidence="9">Homodimer.</text>
</comment>
<keyword evidence="7 9" id="KW-0630">Potassium</keyword>
<comment type="subcellular location">
    <subcellularLocation>
        <location evidence="9">Cytoplasm</location>
    </subcellularLocation>
</comment>
<feature type="binding site" evidence="9">
    <location>
        <position position="238"/>
    </location>
    <ligand>
        <name>K(+)</name>
        <dbReference type="ChEBI" id="CHEBI:29103"/>
    </ligand>
</feature>
<evidence type="ECO:0000256" key="9">
    <source>
        <dbReference type="HAMAP-Rule" id="MF_01987"/>
    </source>
</evidence>
<comment type="catalytic activity">
    <reaction evidence="9">
        <text>D-ribose + ATP = D-ribose 5-phosphate + ADP + H(+)</text>
        <dbReference type="Rhea" id="RHEA:13697"/>
        <dbReference type="ChEBI" id="CHEBI:15378"/>
        <dbReference type="ChEBI" id="CHEBI:30616"/>
        <dbReference type="ChEBI" id="CHEBI:47013"/>
        <dbReference type="ChEBI" id="CHEBI:78346"/>
        <dbReference type="ChEBI" id="CHEBI:456216"/>
        <dbReference type="EC" id="2.7.1.15"/>
    </reaction>
</comment>
<gene>
    <name evidence="9 11" type="primary">rbsK</name>
    <name evidence="11" type="ORF">DEA8626_02626</name>
</gene>
<dbReference type="Proteomes" id="UP000244924">
    <property type="component" value="Unassembled WGS sequence"/>
</dbReference>
<dbReference type="GO" id="GO:0005737">
    <property type="term" value="C:cytoplasm"/>
    <property type="evidence" value="ECO:0007669"/>
    <property type="project" value="UniProtKB-SubCell"/>
</dbReference>